<sequence>AGIAGVFYRLVITGTKNPYTLQGDEITTLYIEGKGTVTALSVNQLSSVLLKNT</sequence>
<evidence type="ECO:0000313" key="1">
    <source>
        <dbReference type="EMBL" id="GAG79731.1"/>
    </source>
</evidence>
<feature type="non-terminal residue" evidence="1">
    <location>
        <position position="1"/>
    </location>
</feature>
<comment type="caution">
    <text evidence="1">The sequence shown here is derived from an EMBL/GenBank/DDBJ whole genome shotgun (WGS) entry which is preliminary data.</text>
</comment>
<accession>X1C5R8</accession>
<protein>
    <submittedName>
        <fullName evidence="1">Uncharacterized protein</fullName>
    </submittedName>
</protein>
<proteinExistence type="predicted"/>
<gene>
    <name evidence="1" type="ORF">S01H4_31356</name>
</gene>
<reference evidence="1" key="1">
    <citation type="journal article" date="2014" name="Front. Microbiol.">
        <title>High frequency of phylogenetically diverse reductive dehalogenase-homologous genes in deep subseafloor sedimentary metagenomes.</title>
        <authorList>
            <person name="Kawai M."/>
            <person name="Futagami T."/>
            <person name="Toyoda A."/>
            <person name="Takaki Y."/>
            <person name="Nishi S."/>
            <person name="Hori S."/>
            <person name="Arai W."/>
            <person name="Tsubouchi T."/>
            <person name="Morono Y."/>
            <person name="Uchiyama I."/>
            <person name="Ito T."/>
            <person name="Fujiyama A."/>
            <person name="Inagaki F."/>
            <person name="Takami H."/>
        </authorList>
    </citation>
    <scope>NUCLEOTIDE SEQUENCE</scope>
    <source>
        <strain evidence="1">Expedition CK06-06</strain>
    </source>
</reference>
<organism evidence="1">
    <name type="scientific">marine sediment metagenome</name>
    <dbReference type="NCBI Taxonomy" id="412755"/>
    <lineage>
        <taxon>unclassified sequences</taxon>
        <taxon>metagenomes</taxon>
        <taxon>ecological metagenomes</taxon>
    </lineage>
</organism>
<dbReference type="AlphaFoldDB" id="X1C5R8"/>
<name>X1C5R8_9ZZZZ</name>
<dbReference type="EMBL" id="BART01016282">
    <property type="protein sequence ID" value="GAG79731.1"/>
    <property type="molecule type" value="Genomic_DNA"/>
</dbReference>